<accession>A0ABS2BQ68</accession>
<organism evidence="2 3">
    <name type="scientific">Jeongeupia naejangsanensis</name>
    <dbReference type="NCBI Taxonomy" id="613195"/>
    <lineage>
        <taxon>Bacteria</taxon>
        <taxon>Pseudomonadati</taxon>
        <taxon>Pseudomonadota</taxon>
        <taxon>Betaproteobacteria</taxon>
        <taxon>Neisseriales</taxon>
        <taxon>Chitinibacteraceae</taxon>
        <taxon>Jeongeupia</taxon>
    </lineage>
</organism>
<protein>
    <submittedName>
        <fullName evidence="2">Class I SAM-dependent methyltransferase</fullName>
    </submittedName>
</protein>
<proteinExistence type="predicted"/>
<dbReference type="GO" id="GO:0008168">
    <property type="term" value="F:methyltransferase activity"/>
    <property type="evidence" value="ECO:0007669"/>
    <property type="project" value="UniProtKB-KW"/>
</dbReference>
<dbReference type="InterPro" id="IPR013216">
    <property type="entry name" value="Methyltransf_11"/>
</dbReference>
<keyword evidence="2" id="KW-0808">Transferase</keyword>
<name>A0ABS2BQ68_9NEIS</name>
<gene>
    <name evidence="2" type="ORF">JMJ54_13930</name>
</gene>
<dbReference type="Proteomes" id="UP000809431">
    <property type="component" value="Unassembled WGS sequence"/>
</dbReference>
<dbReference type="GO" id="GO:0032259">
    <property type="term" value="P:methylation"/>
    <property type="evidence" value="ECO:0007669"/>
    <property type="project" value="UniProtKB-KW"/>
</dbReference>
<dbReference type="SUPFAM" id="SSF53335">
    <property type="entry name" value="S-adenosyl-L-methionine-dependent methyltransferases"/>
    <property type="match status" value="1"/>
</dbReference>
<dbReference type="CDD" id="cd02440">
    <property type="entry name" value="AdoMet_MTases"/>
    <property type="match status" value="1"/>
</dbReference>
<dbReference type="Gene3D" id="3.40.50.150">
    <property type="entry name" value="Vaccinia Virus protein VP39"/>
    <property type="match status" value="1"/>
</dbReference>
<keyword evidence="2" id="KW-0489">Methyltransferase</keyword>
<keyword evidence="3" id="KW-1185">Reference proteome</keyword>
<sequence length="262" mass="28611">MSPFEIGSHNRAAWNRQARQQCEWSLPVGSDVIAAAQAGQWQIHITPRPLPADWLGDVRGRRVLCLAAAGGQQAPVLAAAGAEVTVFDLSDEQLAQDRFVAERDGLQLTTVQGDMRDLSALADASFDLIVHPISNLYVPDVRPVWRECHRVLAPGGALLASFYNPVVFVGDRDPAWLAQGVVKPRYNLPYSDVADLDAEALDAKRQNGEALVFGHSLTDLIAGQTDAGLAITGFYEDTQPRPRFLLDQYMPTFLATRAIRPA</sequence>
<evidence type="ECO:0000313" key="3">
    <source>
        <dbReference type="Proteomes" id="UP000809431"/>
    </source>
</evidence>
<feature type="domain" description="Methyltransferase type 11" evidence="1">
    <location>
        <begin position="65"/>
        <end position="159"/>
    </location>
</feature>
<dbReference type="EMBL" id="JAESND010000007">
    <property type="protein sequence ID" value="MBM3116929.1"/>
    <property type="molecule type" value="Genomic_DNA"/>
</dbReference>
<dbReference type="InterPro" id="IPR029063">
    <property type="entry name" value="SAM-dependent_MTases_sf"/>
</dbReference>
<dbReference type="RefSeq" id="WP_203539162.1">
    <property type="nucleotide sequence ID" value="NZ_JAESND010000007.1"/>
</dbReference>
<reference evidence="2 3" key="1">
    <citation type="submission" date="2021-01" db="EMBL/GenBank/DDBJ databases">
        <title>Draft Genome Sequence and Polyhydroxyalkanoate Biosynthetic Potential of Jeongeupia naejangsanensis Type Strain DSM 24253.</title>
        <authorList>
            <person name="Turrini P."/>
            <person name="Artuso I."/>
            <person name="Lugli G.A."/>
            <person name="Frangipani E."/>
            <person name="Ventura M."/>
            <person name="Visca P."/>
        </authorList>
    </citation>
    <scope>NUCLEOTIDE SEQUENCE [LARGE SCALE GENOMIC DNA]</scope>
    <source>
        <strain evidence="2 3">DSM 24253</strain>
    </source>
</reference>
<evidence type="ECO:0000259" key="1">
    <source>
        <dbReference type="Pfam" id="PF08241"/>
    </source>
</evidence>
<comment type="caution">
    <text evidence="2">The sequence shown here is derived from an EMBL/GenBank/DDBJ whole genome shotgun (WGS) entry which is preliminary data.</text>
</comment>
<dbReference type="Pfam" id="PF08241">
    <property type="entry name" value="Methyltransf_11"/>
    <property type="match status" value="1"/>
</dbReference>
<evidence type="ECO:0000313" key="2">
    <source>
        <dbReference type="EMBL" id="MBM3116929.1"/>
    </source>
</evidence>